<organism evidence="2 3">
    <name type="scientific">Pectinatus haikarae</name>
    <dbReference type="NCBI Taxonomy" id="349096"/>
    <lineage>
        <taxon>Bacteria</taxon>
        <taxon>Bacillati</taxon>
        <taxon>Bacillota</taxon>
        <taxon>Negativicutes</taxon>
        <taxon>Selenomonadales</taxon>
        <taxon>Selenomonadaceae</taxon>
        <taxon>Pectinatus</taxon>
    </lineage>
</organism>
<sequence>MKRVMFSTVLLMFAFTVIGFASPAWQWVTSDQTASYFFDKNSIGYKTSADKNIVIVNVKEKYSKEGSEKVINEARAEGFSVPAVDAAASVEYSTNKIELDLAQNKVKTLSSILYDKEGRVVFKITDFGKAANIDVKSDSFEEKLINGIRAYTILNKVDVYNNSNDIN</sequence>
<accession>A0ABT9Y3W5</accession>
<feature type="chain" id="PRO_5045330527" evidence="1">
    <location>
        <begin position="27"/>
        <end position="167"/>
    </location>
</feature>
<dbReference type="RefSeq" id="WP_307222408.1">
    <property type="nucleotide sequence ID" value="NZ_CP116940.1"/>
</dbReference>
<name>A0ABT9Y3W5_9FIRM</name>
<keyword evidence="1" id="KW-0732">Signal</keyword>
<feature type="signal peptide" evidence="1">
    <location>
        <begin position="1"/>
        <end position="26"/>
    </location>
</feature>
<dbReference type="Proteomes" id="UP001239167">
    <property type="component" value="Unassembled WGS sequence"/>
</dbReference>
<protein>
    <submittedName>
        <fullName evidence="2">Uncharacterized protein</fullName>
    </submittedName>
</protein>
<keyword evidence="3" id="KW-1185">Reference proteome</keyword>
<comment type="caution">
    <text evidence="2">The sequence shown here is derived from an EMBL/GenBank/DDBJ whole genome shotgun (WGS) entry which is preliminary data.</text>
</comment>
<proteinExistence type="predicted"/>
<gene>
    <name evidence="2" type="ORF">J2S01_000204</name>
</gene>
<evidence type="ECO:0000313" key="2">
    <source>
        <dbReference type="EMBL" id="MDQ0202519.1"/>
    </source>
</evidence>
<reference evidence="2 3" key="1">
    <citation type="submission" date="2023-07" db="EMBL/GenBank/DDBJ databases">
        <title>Genomic Encyclopedia of Type Strains, Phase IV (KMG-IV): sequencing the most valuable type-strain genomes for metagenomic binning, comparative biology and taxonomic classification.</title>
        <authorList>
            <person name="Goeker M."/>
        </authorList>
    </citation>
    <scope>NUCLEOTIDE SEQUENCE [LARGE SCALE GENOMIC DNA]</scope>
    <source>
        <strain evidence="2 3">DSM 16980</strain>
    </source>
</reference>
<dbReference type="EMBL" id="JAUSUE010000001">
    <property type="protein sequence ID" value="MDQ0202519.1"/>
    <property type="molecule type" value="Genomic_DNA"/>
</dbReference>
<evidence type="ECO:0000313" key="3">
    <source>
        <dbReference type="Proteomes" id="UP001239167"/>
    </source>
</evidence>
<evidence type="ECO:0000256" key="1">
    <source>
        <dbReference type="SAM" id="SignalP"/>
    </source>
</evidence>